<dbReference type="SUPFAM" id="SSF55347">
    <property type="entry name" value="Glyceraldehyde-3-phosphate dehydrogenase-like, C-terminal domain"/>
    <property type="match status" value="1"/>
</dbReference>
<dbReference type="Pfam" id="PF01408">
    <property type="entry name" value="GFO_IDH_MocA"/>
    <property type="match status" value="1"/>
</dbReference>
<dbReference type="GO" id="GO:0005737">
    <property type="term" value="C:cytoplasm"/>
    <property type="evidence" value="ECO:0007669"/>
    <property type="project" value="TreeGrafter"/>
</dbReference>
<feature type="domain" description="Gfo/Idh/MocA-like oxidoreductase C-terminal" evidence="2">
    <location>
        <begin position="157"/>
        <end position="354"/>
    </location>
</feature>
<name>A0A8T0GZ38_CERPU</name>
<dbReference type="InterPro" id="IPR036291">
    <property type="entry name" value="NAD(P)-bd_dom_sf"/>
</dbReference>
<dbReference type="SUPFAM" id="SSF51735">
    <property type="entry name" value="NAD(P)-binding Rossmann-fold domains"/>
    <property type="match status" value="1"/>
</dbReference>
<dbReference type="AlphaFoldDB" id="A0A8T0GZ38"/>
<evidence type="ECO:0000313" key="3">
    <source>
        <dbReference type="EMBL" id="KAG0563394.1"/>
    </source>
</evidence>
<dbReference type="EMBL" id="CM026429">
    <property type="protein sequence ID" value="KAG0563394.1"/>
    <property type="molecule type" value="Genomic_DNA"/>
</dbReference>
<proteinExistence type="predicted"/>
<evidence type="ECO:0000259" key="1">
    <source>
        <dbReference type="Pfam" id="PF01408"/>
    </source>
</evidence>
<organism evidence="3 4">
    <name type="scientific">Ceratodon purpureus</name>
    <name type="common">Fire moss</name>
    <name type="synonym">Dicranum purpureum</name>
    <dbReference type="NCBI Taxonomy" id="3225"/>
    <lineage>
        <taxon>Eukaryota</taxon>
        <taxon>Viridiplantae</taxon>
        <taxon>Streptophyta</taxon>
        <taxon>Embryophyta</taxon>
        <taxon>Bryophyta</taxon>
        <taxon>Bryophytina</taxon>
        <taxon>Bryopsida</taxon>
        <taxon>Dicranidae</taxon>
        <taxon>Pseudoditrichales</taxon>
        <taxon>Ditrichaceae</taxon>
        <taxon>Ceratodon</taxon>
    </lineage>
</organism>
<dbReference type="Gene3D" id="3.30.360.10">
    <property type="entry name" value="Dihydrodipicolinate Reductase, domain 2"/>
    <property type="match status" value="1"/>
</dbReference>
<dbReference type="PANTHER" id="PTHR42840">
    <property type="entry name" value="NAD(P)-BINDING ROSSMANN-FOLD SUPERFAMILY PROTEIN-RELATED"/>
    <property type="match status" value="1"/>
</dbReference>
<dbReference type="PANTHER" id="PTHR42840:SF5">
    <property type="entry name" value="NAD(P)-BINDING ROSSMANN-FOLD SUPERFAMILY PROTEIN"/>
    <property type="match status" value="1"/>
</dbReference>
<dbReference type="GO" id="GO:0006740">
    <property type="term" value="P:NADPH regeneration"/>
    <property type="evidence" value="ECO:0007669"/>
    <property type="project" value="TreeGrafter"/>
</dbReference>
<dbReference type="Pfam" id="PF02894">
    <property type="entry name" value="GFO_IDH_MocA_C"/>
    <property type="match status" value="1"/>
</dbReference>
<comment type="caution">
    <text evidence="3">The sequence shown here is derived from an EMBL/GenBank/DDBJ whole genome shotgun (WGS) entry which is preliminary data.</text>
</comment>
<dbReference type="GO" id="GO:0000166">
    <property type="term" value="F:nucleotide binding"/>
    <property type="evidence" value="ECO:0007669"/>
    <property type="project" value="InterPro"/>
</dbReference>
<evidence type="ECO:0000259" key="2">
    <source>
        <dbReference type="Pfam" id="PF02894"/>
    </source>
</evidence>
<accession>A0A8T0GZ38</accession>
<evidence type="ECO:0008006" key="5">
    <source>
        <dbReference type="Google" id="ProtNLM"/>
    </source>
</evidence>
<dbReference type="InterPro" id="IPR000683">
    <property type="entry name" value="Gfo/Idh/MocA-like_OxRdtase_N"/>
</dbReference>
<protein>
    <recommendedName>
        <fullName evidence="5">Oxidoreductase</fullName>
    </recommendedName>
</protein>
<reference evidence="3" key="1">
    <citation type="submission" date="2020-06" db="EMBL/GenBank/DDBJ databases">
        <title>WGS assembly of Ceratodon purpureus strain R40.</title>
        <authorList>
            <person name="Carey S.B."/>
            <person name="Jenkins J."/>
            <person name="Shu S."/>
            <person name="Lovell J.T."/>
            <person name="Sreedasyam A."/>
            <person name="Maumus F."/>
            <person name="Tiley G.P."/>
            <person name="Fernandez-Pozo N."/>
            <person name="Barry K."/>
            <person name="Chen C."/>
            <person name="Wang M."/>
            <person name="Lipzen A."/>
            <person name="Daum C."/>
            <person name="Saski C.A."/>
            <person name="Payton A.C."/>
            <person name="Mcbreen J.C."/>
            <person name="Conrad R.E."/>
            <person name="Kollar L.M."/>
            <person name="Olsson S."/>
            <person name="Huttunen S."/>
            <person name="Landis J.B."/>
            <person name="Wickett N.J."/>
            <person name="Johnson M.G."/>
            <person name="Rensing S.A."/>
            <person name="Grimwood J."/>
            <person name="Schmutz J."/>
            <person name="Mcdaniel S.F."/>
        </authorList>
    </citation>
    <scope>NUCLEOTIDE SEQUENCE</scope>
    <source>
        <strain evidence="3">R40</strain>
    </source>
</reference>
<evidence type="ECO:0000313" key="4">
    <source>
        <dbReference type="Proteomes" id="UP000822688"/>
    </source>
</evidence>
<dbReference type="GO" id="GO:0016491">
    <property type="term" value="F:oxidoreductase activity"/>
    <property type="evidence" value="ECO:0007669"/>
    <property type="project" value="TreeGrafter"/>
</dbReference>
<gene>
    <name evidence="3" type="ORF">KC19_8G027300</name>
</gene>
<keyword evidence="4" id="KW-1185">Reference proteome</keyword>
<sequence>MADSVPGLALLGSGVFASSQYIPKLGELVDLISLKVIWSRSEDAAKKALQLVKSYAPNAEAKWGQEGLDSVLQDKAIHAVAVVLPAQYQLEIVLRALEAGKHVIQEKPVGSCVADVRKAWSAYQALASNNSKLPIWAVAENYRFEPALIQAGKFVKELGQIMGVQVLIEAPMNSSSPYFTSAWRRDPSFQGGFMLDGGVHFIAGLRMIMGCEVASVSASVSHVDQSLPPPDNLSALIQLWNGTAGVVNICYSATTRKMFWRVVGSLGTVEAERTVQNGQHGYKTTYQPAKGETQEVFGPFAGVYEELKVFAKDVAKCVFQGLSGEEADKRSSVLEAMRDVAVIEAMINSSDNKGTPKVVEIALT</sequence>
<dbReference type="InterPro" id="IPR004104">
    <property type="entry name" value="Gfo/Idh/MocA-like_OxRdtase_C"/>
</dbReference>
<dbReference type="Gene3D" id="3.40.50.720">
    <property type="entry name" value="NAD(P)-binding Rossmann-like Domain"/>
    <property type="match status" value="1"/>
</dbReference>
<feature type="domain" description="Gfo/Idh/MocA-like oxidoreductase N-terminal" evidence="1">
    <location>
        <begin position="9"/>
        <end position="122"/>
    </location>
</feature>
<dbReference type="Proteomes" id="UP000822688">
    <property type="component" value="Chromosome 8"/>
</dbReference>